<evidence type="ECO:0000313" key="3">
    <source>
        <dbReference type="EMBL" id="NKY89899.1"/>
    </source>
</evidence>
<dbReference type="SMART" id="SM00347">
    <property type="entry name" value="HTH_MARR"/>
    <property type="match status" value="1"/>
</dbReference>
<dbReference type="AlphaFoldDB" id="A0A7X6RLM8"/>
<dbReference type="EMBL" id="JAAXPE010000076">
    <property type="protein sequence ID" value="NKY89899.1"/>
    <property type="molecule type" value="Genomic_DNA"/>
</dbReference>
<dbReference type="GO" id="GO:0006950">
    <property type="term" value="P:response to stress"/>
    <property type="evidence" value="ECO:0007669"/>
    <property type="project" value="TreeGrafter"/>
</dbReference>
<gene>
    <name evidence="3" type="ORF">HGA07_30500</name>
</gene>
<comment type="caution">
    <text evidence="3">The sequence shown here is derived from an EMBL/GenBank/DDBJ whole genome shotgun (WGS) entry which is preliminary data.</text>
</comment>
<name>A0A7X6RLM8_9NOCA</name>
<dbReference type="PROSITE" id="PS50995">
    <property type="entry name" value="HTH_MARR_2"/>
    <property type="match status" value="1"/>
</dbReference>
<organism evidence="3 4">
    <name type="scientific">Nocardia veterana</name>
    <dbReference type="NCBI Taxonomy" id="132249"/>
    <lineage>
        <taxon>Bacteria</taxon>
        <taxon>Bacillati</taxon>
        <taxon>Actinomycetota</taxon>
        <taxon>Actinomycetes</taxon>
        <taxon>Mycobacteriales</taxon>
        <taxon>Nocardiaceae</taxon>
        <taxon>Nocardia</taxon>
    </lineage>
</organism>
<dbReference type="InterPro" id="IPR036388">
    <property type="entry name" value="WH-like_DNA-bd_sf"/>
</dbReference>
<dbReference type="PRINTS" id="PR00598">
    <property type="entry name" value="HTHMARR"/>
</dbReference>
<evidence type="ECO:0000313" key="4">
    <source>
        <dbReference type="Proteomes" id="UP000523447"/>
    </source>
</evidence>
<dbReference type="InterPro" id="IPR036390">
    <property type="entry name" value="WH_DNA-bd_sf"/>
</dbReference>
<dbReference type="RefSeq" id="WP_083893165.1">
    <property type="nucleotide sequence ID" value="NZ_CAWPHS010000074.1"/>
</dbReference>
<reference evidence="3 4" key="1">
    <citation type="submission" date="2020-04" db="EMBL/GenBank/DDBJ databases">
        <title>MicrobeNet Type strains.</title>
        <authorList>
            <person name="Nicholson A.C."/>
        </authorList>
    </citation>
    <scope>NUCLEOTIDE SEQUENCE [LARGE SCALE GENOMIC DNA]</scope>
    <source>
        <strain evidence="3 4">DSM 44445</strain>
    </source>
</reference>
<evidence type="ECO:0000256" key="1">
    <source>
        <dbReference type="SAM" id="MobiDB-lite"/>
    </source>
</evidence>
<feature type="compositionally biased region" description="Basic and acidic residues" evidence="1">
    <location>
        <begin position="155"/>
        <end position="165"/>
    </location>
</feature>
<protein>
    <submittedName>
        <fullName evidence="3">MarR family transcriptional regulator</fullName>
    </submittedName>
</protein>
<sequence length="165" mass="18197">MDEAPARLRAKPSWLISKAAALTQRHIGEVMSAAGARGYHFAILAALDEFGPASQIAIGQRCGIDRSDMHAMLAELEAQEYVVRQPDPQDRRRNLITLTDAGHHRLRELDAALTDAQDDIFGSLTTAERDHLTHLLTRVLSQGTTTAPSPPSVDDADRNRARIRR</sequence>
<feature type="region of interest" description="Disordered" evidence="1">
    <location>
        <begin position="141"/>
        <end position="165"/>
    </location>
</feature>
<dbReference type="InterPro" id="IPR039422">
    <property type="entry name" value="MarR/SlyA-like"/>
</dbReference>
<dbReference type="Proteomes" id="UP000523447">
    <property type="component" value="Unassembled WGS sequence"/>
</dbReference>
<dbReference type="InterPro" id="IPR000835">
    <property type="entry name" value="HTH_MarR-typ"/>
</dbReference>
<dbReference type="GO" id="GO:0003700">
    <property type="term" value="F:DNA-binding transcription factor activity"/>
    <property type="evidence" value="ECO:0007669"/>
    <property type="project" value="InterPro"/>
</dbReference>
<feature type="domain" description="HTH marR-type" evidence="2">
    <location>
        <begin position="1"/>
        <end position="141"/>
    </location>
</feature>
<dbReference type="Gene3D" id="1.10.10.10">
    <property type="entry name" value="Winged helix-like DNA-binding domain superfamily/Winged helix DNA-binding domain"/>
    <property type="match status" value="1"/>
</dbReference>
<dbReference type="PANTHER" id="PTHR33164:SF43">
    <property type="entry name" value="HTH-TYPE TRANSCRIPTIONAL REPRESSOR YETL"/>
    <property type="match status" value="1"/>
</dbReference>
<dbReference type="PANTHER" id="PTHR33164">
    <property type="entry name" value="TRANSCRIPTIONAL REGULATOR, MARR FAMILY"/>
    <property type="match status" value="1"/>
</dbReference>
<dbReference type="SUPFAM" id="SSF46785">
    <property type="entry name" value="Winged helix' DNA-binding domain"/>
    <property type="match status" value="1"/>
</dbReference>
<proteinExistence type="predicted"/>
<evidence type="ECO:0000259" key="2">
    <source>
        <dbReference type="PROSITE" id="PS50995"/>
    </source>
</evidence>
<dbReference type="Pfam" id="PF12802">
    <property type="entry name" value="MarR_2"/>
    <property type="match status" value="1"/>
</dbReference>
<accession>A0A7X6RLM8</accession>
<keyword evidence="4" id="KW-1185">Reference proteome</keyword>